<protein>
    <recommendedName>
        <fullName evidence="3">Exocyst subunit Exo70 family protein</fullName>
    </recommendedName>
</protein>
<dbReference type="GO" id="GO:0015031">
    <property type="term" value="P:protein transport"/>
    <property type="evidence" value="ECO:0007669"/>
    <property type="project" value="UniProtKB-KW"/>
</dbReference>
<accession>A0A7J6GRN5</accession>
<dbReference type="InterPro" id="IPR004140">
    <property type="entry name" value="Exo70"/>
</dbReference>
<evidence type="ECO:0000313" key="10">
    <source>
        <dbReference type="Proteomes" id="UP000583929"/>
    </source>
</evidence>
<name>A0A7J6GRN5_CANSA</name>
<dbReference type="EMBL" id="JAATIQ010000158">
    <property type="protein sequence ID" value="KAF4375998.1"/>
    <property type="molecule type" value="Genomic_DNA"/>
</dbReference>
<keyword evidence="2 3" id="KW-0813">Transport</keyword>
<dbReference type="InterPro" id="IPR016159">
    <property type="entry name" value="Cullin_repeat-like_dom_sf"/>
</dbReference>
<dbReference type="AlphaFoldDB" id="A0A7J6GRN5"/>
<dbReference type="SUPFAM" id="SSF74788">
    <property type="entry name" value="Cullin repeat-like"/>
    <property type="match status" value="1"/>
</dbReference>
<dbReference type="Pfam" id="PF03081">
    <property type="entry name" value="Exo70_C"/>
    <property type="match status" value="1"/>
</dbReference>
<evidence type="ECO:0000256" key="3">
    <source>
        <dbReference type="RuleBase" id="RU365026"/>
    </source>
</evidence>
<keyword evidence="10" id="KW-1185">Reference proteome</keyword>
<evidence type="ECO:0000256" key="1">
    <source>
        <dbReference type="ARBA" id="ARBA00006756"/>
    </source>
</evidence>
<gene>
    <name evidence="8" type="ORF">F8388_010138</name>
    <name evidence="7" type="ORF">G4B88_029362</name>
</gene>
<evidence type="ECO:0000313" key="9">
    <source>
        <dbReference type="Proteomes" id="UP000525078"/>
    </source>
</evidence>
<dbReference type="EMBL" id="JAATIP010000044">
    <property type="protein sequence ID" value="KAF4385582.1"/>
    <property type="molecule type" value="Genomic_DNA"/>
</dbReference>
<dbReference type="Pfam" id="PF20669">
    <property type="entry name" value="Exo70_N"/>
    <property type="match status" value="1"/>
</dbReference>
<feature type="domain" description="Exocyst complex subunit Exo70 C-terminal" evidence="6">
    <location>
        <begin position="280"/>
        <end position="644"/>
    </location>
</feature>
<evidence type="ECO:0000256" key="2">
    <source>
        <dbReference type="ARBA" id="ARBA00022448"/>
    </source>
</evidence>
<dbReference type="Proteomes" id="UP000583929">
    <property type="component" value="Unassembled WGS sequence"/>
</dbReference>
<feature type="compositionally biased region" description="Basic and acidic residues" evidence="5">
    <location>
        <begin position="166"/>
        <end position="175"/>
    </location>
</feature>
<dbReference type="Gene3D" id="1.20.1280.170">
    <property type="entry name" value="Exocyst complex component Exo70"/>
    <property type="match status" value="1"/>
</dbReference>
<dbReference type="PANTHER" id="PTHR12542">
    <property type="entry name" value="EXOCYST COMPLEX PROTEIN EXO70"/>
    <property type="match status" value="1"/>
</dbReference>
<dbReference type="Proteomes" id="UP000525078">
    <property type="component" value="Unassembled WGS sequence"/>
</dbReference>
<dbReference type="GO" id="GO:0000145">
    <property type="term" value="C:exocyst"/>
    <property type="evidence" value="ECO:0007669"/>
    <property type="project" value="InterPro"/>
</dbReference>
<evidence type="ECO:0000313" key="7">
    <source>
        <dbReference type="EMBL" id="KAF4375998.1"/>
    </source>
</evidence>
<keyword evidence="4" id="KW-0175">Coiled coil</keyword>
<reference evidence="9 10" key="1">
    <citation type="journal article" date="2020" name="bioRxiv">
        <title>Sequence and annotation of 42 cannabis genomes reveals extensive copy number variation in cannabinoid synthesis and pathogen resistance genes.</title>
        <authorList>
            <person name="Mckernan K.J."/>
            <person name="Helbert Y."/>
            <person name="Kane L.T."/>
            <person name="Ebling H."/>
            <person name="Zhang L."/>
            <person name="Liu B."/>
            <person name="Eaton Z."/>
            <person name="Mclaughlin S."/>
            <person name="Kingan S."/>
            <person name="Baybayan P."/>
            <person name="Concepcion G."/>
            <person name="Jordan M."/>
            <person name="Riva A."/>
            <person name="Barbazuk W."/>
            <person name="Harkins T."/>
        </authorList>
    </citation>
    <scope>NUCLEOTIDE SEQUENCE [LARGE SCALE GENOMIC DNA]</scope>
    <source>
        <strain evidence="9 10">cv. Jamaican Lion 4</strain>
        <strain evidence="7">Father</strain>
        <strain evidence="8">Mother</strain>
        <tissue evidence="8">Leaf</tissue>
    </source>
</reference>
<dbReference type="InterPro" id="IPR046364">
    <property type="entry name" value="Exo70_C"/>
</dbReference>
<sequence>MAMADFKSVFPEFEGEDKLIAAAKHISRELSSNKGLTDEARRILINLGTQLSSISLTDETKSEKVCEIKMIENQLDSVEEKVRIWETDQSMIWDSGMDEFDEYLDAAEEARKLTLRLESLSLNQDEGGDEKNELQRKSYDILQTTMDRLEEEFKYILVQSSQPFEPEHMSFRSSEEDTLDESSMNSFGDDSVEESLQRDSLSRISDELIVDLVNPDVIPELRSIVNLMFNSKYDRECIQAYTNVRKDALDECLFILEMEKLSIEDVIRAEWGSLNSKIRRWIRAMKIFVRVYLASEKLLCDQIFGELGSISSVCFVELSKTSMLQLLNFAEAMSIGPQKPEKLIRIIDMYEVLADLIPEIEAFYVEESGSSITMECHEVLSRLGDCVKVTFVEFKNAIASNHSANPISGGGIHPLTRYVMNYLRTLTDYSETLNFLFKNIDEEVDQFTILSPESSPTFREEEKRIRLSPLAQNLMSVSEVLEGNLESRSKLYKDVSLQHFFLMNNIYYMTQKVKGSELRPIFGDGWIRHHNWKFQHHEMDYQRASWGPILSLLKDEGIQNPGSNSVSKIVLKERFRSFYLAFEEIYRTQSAWIIPDAELREDLRISTSLRVIQAYRTFEGRHSTHISDKYIKYNANDLENYLLDLFEGSPKILHCPSRR</sequence>
<comment type="function">
    <text evidence="3">Component of the exocyst complex.</text>
</comment>
<keyword evidence="3" id="KW-0268">Exocytosis</keyword>
<dbReference type="PANTHER" id="PTHR12542:SF49">
    <property type="entry name" value="EXOCYST SUBUNIT EXO70 FAMILY PROTEIN"/>
    <property type="match status" value="1"/>
</dbReference>
<evidence type="ECO:0000259" key="6">
    <source>
        <dbReference type="Pfam" id="PF03081"/>
    </source>
</evidence>
<proteinExistence type="inferred from homology"/>
<comment type="similarity">
    <text evidence="1 3">Belongs to the EXO70 family.</text>
</comment>
<organism evidence="8 9">
    <name type="scientific">Cannabis sativa</name>
    <name type="common">Hemp</name>
    <name type="synonym">Marijuana</name>
    <dbReference type="NCBI Taxonomy" id="3483"/>
    <lineage>
        <taxon>Eukaryota</taxon>
        <taxon>Viridiplantae</taxon>
        <taxon>Streptophyta</taxon>
        <taxon>Embryophyta</taxon>
        <taxon>Tracheophyta</taxon>
        <taxon>Spermatophyta</taxon>
        <taxon>Magnoliopsida</taxon>
        <taxon>eudicotyledons</taxon>
        <taxon>Gunneridae</taxon>
        <taxon>Pentapetalae</taxon>
        <taxon>rosids</taxon>
        <taxon>fabids</taxon>
        <taxon>Rosales</taxon>
        <taxon>Cannabaceae</taxon>
        <taxon>Cannabis</taxon>
    </lineage>
</organism>
<evidence type="ECO:0000313" key="8">
    <source>
        <dbReference type="EMBL" id="KAF4385582.1"/>
    </source>
</evidence>
<keyword evidence="3" id="KW-0653">Protein transport</keyword>
<dbReference type="GO" id="GO:0005546">
    <property type="term" value="F:phosphatidylinositol-4,5-bisphosphate binding"/>
    <property type="evidence" value="ECO:0007669"/>
    <property type="project" value="InterPro"/>
</dbReference>
<evidence type="ECO:0000256" key="5">
    <source>
        <dbReference type="SAM" id="MobiDB-lite"/>
    </source>
</evidence>
<dbReference type="GO" id="GO:0006887">
    <property type="term" value="P:exocytosis"/>
    <property type="evidence" value="ECO:0007669"/>
    <property type="project" value="UniProtKB-KW"/>
</dbReference>
<feature type="coiled-coil region" evidence="4">
    <location>
        <begin position="61"/>
        <end position="88"/>
    </location>
</feature>
<evidence type="ECO:0000256" key="4">
    <source>
        <dbReference type="SAM" id="Coils"/>
    </source>
</evidence>
<comment type="caution">
    <text evidence="8">The sequence shown here is derived from an EMBL/GenBank/DDBJ whole genome shotgun (WGS) entry which is preliminary data.</text>
</comment>
<feature type="region of interest" description="Disordered" evidence="5">
    <location>
        <begin position="166"/>
        <end position="191"/>
    </location>
</feature>